<dbReference type="PRINTS" id="PR01217">
    <property type="entry name" value="PRICHEXTENSN"/>
</dbReference>
<keyword evidence="6" id="KW-1185">Reference proteome</keyword>
<dbReference type="InterPro" id="IPR001584">
    <property type="entry name" value="Integrase_cat-core"/>
</dbReference>
<feature type="domain" description="Integrase catalytic" evidence="4">
    <location>
        <begin position="133"/>
        <end position="298"/>
    </location>
</feature>
<feature type="compositionally biased region" description="Pro residues" evidence="3">
    <location>
        <begin position="419"/>
        <end position="447"/>
    </location>
</feature>
<dbReference type="Pfam" id="PF07727">
    <property type="entry name" value="RVT_2"/>
    <property type="match status" value="1"/>
</dbReference>
<keyword evidence="2" id="KW-0378">Hydrolase</keyword>
<comment type="caution">
    <text evidence="5">The sequence shown here is derived from an EMBL/GenBank/DDBJ whole genome shotgun (WGS) entry which is preliminary data.</text>
</comment>
<gene>
    <name evidence="5" type="ORF">Tco_0774657</name>
</gene>
<dbReference type="InterPro" id="IPR025724">
    <property type="entry name" value="GAG-pre-integrase_dom"/>
</dbReference>
<protein>
    <submittedName>
        <fullName evidence="5">Ribonuclease H-like domain-containing protein</fullName>
    </submittedName>
</protein>
<evidence type="ECO:0000313" key="6">
    <source>
        <dbReference type="Proteomes" id="UP001151760"/>
    </source>
</evidence>
<dbReference type="InterPro" id="IPR057670">
    <property type="entry name" value="SH3_retrovirus"/>
</dbReference>
<organism evidence="5 6">
    <name type="scientific">Tanacetum coccineum</name>
    <dbReference type="NCBI Taxonomy" id="301880"/>
    <lineage>
        <taxon>Eukaryota</taxon>
        <taxon>Viridiplantae</taxon>
        <taxon>Streptophyta</taxon>
        <taxon>Embryophyta</taxon>
        <taxon>Tracheophyta</taxon>
        <taxon>Spermatophyta</taxon>
        <taxon>Magnoliopsida</taxon>
        <taxon>eudicotyledons</taxon>
        <taxon>Gunneridae</taxon>
        <taxon>Pentapetalae</taxon>
        <taxon>asterids</taxon>
        <taxon>campanulids</taxon>
        <taxon>Asterales</taxon>
        <taxon>Asteraceae</taxon>
        <taxon>Asteroideae</taxon>
        <taxon>Anthemideae</taxon>
        <taxon>Anthemidinae</taxon>
        <taxon>Tanacetum</taxon>
    </lineage>
</organism>
<dbReference type="Gene3D" id="3.30.420.10">
    <property type="entry name" value="Ribonuclease H-like superfamily/Ribonuclease H"/>
    <property type="match status" value="1"/>
</dbReference>
<dbReference type="PANTHER" id="PTHR42648:SF26">
    <property type="entry name" value="INTEGRASE CATALYTIC DOMAIN-CONTAINING PROTEIN"/>
    <property type="match status" value="1"/>
</dbReference>
<dbReference type="Pfam" id="PF00665">
    <property type="entry name" value="rve"/>
    <property type="match status" value="1"/>
</dbReference>
<dbReference type="InterPro" id="IPR039537">
    <property type="entry name" value="Retrotran_Ty1/copia-like"/>
</dbReference>
<keyword evidence="1" id="KW-0479">Metal-binding</keyword>
<dbReference type="InterPro" id="IPR013103">
    <property type="entry name" value="RVT_2"/>
</dbReference>
<evidence type="ECO:0000313" key="5">
    <source>
        <dbReference type="EMBL" id="GJS92021.1"/>
    </source>
</evidence>
<dbReference type="InterPro" id="IPR036397">
    <property type="entry name" value="RNaseH_sf"/>
</dbReference>
<dbReference type="Pfam" id="PF25597">
    <property type="entry name" value="SH3_retrovirus"/>
    <property type="match status" value="1"/>
</dbReference>
<accession>A0ABQ4ZRD1</accession>
<sequence>MASHDQQWYMDTGATSHLSSHTVRKFTTDNKCSIDFDPYGFTIRDYHTRQTLLRCDSTGDLYPLHIAASAFALLTNNHSLWHQRLGHPGDAVIQTLSSRGLVSYNKNKNTQHLCRACQLGKQTKLPFQRSTSIVTSPFDIIHSDLWTSPVSSMSGYKYYVLFLDHYSHFLWVYPLYRKSDAQSKLLHFRAFIKTQFNREIKAFQCDHGGEFDNNSLHELFATNGIQFRFSCPRTSQQNGKSERMIRTINNVVRSLLFQARLPPEYWVEALLTATYLLNILPSTSINNDIPYTKLFNKPTSYTHIRTFGCLCYPYTFPPHKLAPRTTPSIFLGYAYNHRGYRCLDLNTNKIIISRHVTFDETVFPFGSMTPTKPPSYQFLDDNLDTSPIALRLLTTPTSPQQTPPQTTNPQTNPQTTPQSTPPTPLSTPSPQTTPTPPTTPPPPPPTSQHPMVTRSKVGIVKANPKYNLHVTTSFPVAPKTVYMHQPPGFTDSAHSDYVLPSKIDSSLFIFHKGPDTTYLLLYVDDIILPASSTSLLQRIISLLHAEFAMTDLVPLNYFLGISTTRTTSGIFLSQTKYATEILEQAQMLNCNPCRAPIDTEKKLGSKGSPDTDPTLYRSLAGSLHYFGLLHHSLLHTLMLTGQDTLSRSSVEAEYCGVANAVAETSWIRNLFLSASNCSLPHSVNEIKAMIQKHIEEEKVCQLTIMNLAVEFENASIAEDDMRKAYEECNDIPEEKRALIDIYLKEESDKDHDMHNALFRKTGGSASVMGRFSFSRVKTDCSASVSKVF</sequence>
<evidence type="ECO:0000259" key="4">
    <source>
        <dbReference type="PROSITE" id="PS50994"/>
    </source>
</evidence>
<feature type="compositionally biased region" description="Low complexity" evidence="3">
    <location>
        <begin position="395"/>
        <end position="418"/>
    </location>
</feature>
<reference evidence="5" key="1">
    <citation type="journal article" date="2022" name="Int. J. Mol. Sci.">
        <title>Draft Genome of Tanacetum Coccineum: Genomic Comparison of Closely Related Tanacetum-Family Plants.</title>
        <authorList>
            <person name="Yamashiro T."/>
            <person name="Shiraishi A."/>
            <person name="Nakayama K."/>
            <person name="Satake H."/>
        </authorList>
    </citation>
    <scope>NUCLEOTIDE SEQUENCE</scope>
</reference>
<dbReference type="EMBL" id="BQNB010011551">
    <property type="protein sequence ID" value="GJS92021.1"/>
    <property type="molecule type" value="Genomic_DNA"/>
</dbReference>
<feature type="region of interest" description="Disordered" evidence="3">
    <location>
        <begin position="395"/>
        <end position="451"/>
    </location>
</feature>
<dbReference type="PANTHER" id="PTHR42648">
    <property type="entry name" value="TRANSPOSASE, PUTATIVE-RELATED"/>
    <property type="match status" value="1"/>
</dbReference>
<proteinExistence type="predicted"/>
<evidence type="ECO:0000256" key="3">
    <source>
        <dbReference type="SAM" id="MobiDB-lite"/>
    </source>
</evidence>
<reference evidence="5" key="2">
    <citation type="submission" date="2022-01" db="EMBL/GenBank/DDBJ databases">
        <authorList>
            <person name="Yamashiro T."/>
            <person name="Shiraishi A."/>
            <person name="Satake H."/>
            <person name="Nakayama K."/>
        </authorList>
    </citation>
    <scope>NUCLEOTIDE SEQUENCE</scope>
</reference>
<dbReference type="SUPFAM" id="SSF53098">
    <property type="entry name" value="Ribonuclease H-like"/>
    <property type="match status" value="1"/>
</dbReference>
<dbReference type="Proteomes" id="UP001151760">
    <property type="component" value="Unassembled WGS sequence"/>
</dbReference>
<evidence type="ECO:0000256" key="2">
    <source>
        <dbReference type="ARBA" id="ARBA00022801"/>
    </source>
</evidence>
<dbReference type="InterPro" id="IPR012337">
    <property type="entry name" value="RNaseH-like_sf"/>
</dbReference>
<dbReference type="PROSITE" id="PS50994">
    <property type="entry name" value="INTEGRASE"/>
    <property type="match status" value="1"/>
</dbReference>
<name>A0ABQ4ZRD1_9ASTR</name>
<evidence type="ECO:0000256" key="1">
    <source>
        <dbReference type="ARBA" id="ARBA00022723"/>
    </source>
</evidence>
<dbReference type="Pfam" id="PF13976">
    <property type="entry name" value="gag_pre-integrs"/>
    <property type="match status" value="1"/>
</dbReference>